<dbReference type="InterPro" id="IPR029052">
    <property type="entry name" value="Metallo-depent_PP-like"/>
</dbReference>
<protein>
    <recommendedName>
        <fullName evidence="1">Calcineurin-like phosphoesterase domain-containing protein</fullName>
    </recommendedName>
</protein>
<evidence type="ECO:0000313" key="3">
    <source>
        <dbReference type="Proteomes" id="UP000603352"/>
    </source>
</evidence>
<reference evidence="3" key="1">
    <citation type="journal article" date="2019" name="Int. J. Syst. Evol. Microbiol.">
        <title>The Global Catalogue of Microorganisms (GCM) 10K type strain sequencing project: providing services to taxonomists for standard genome sequencing and annotation.</title>
        <authorList>
            <consortium name="The Broad Institute Genomics Platform"/>
            <consortium name="The Broad Institute Genome Sequencing Center for Infectious Disease"/>
            <person name="Wu L."/>
            <person name="Ma J."/>
        </authorList>
    </citation>
    <scope>NUCLEOTIDE SEQUENCE [LARGE SCALE GENOMIC DNA]</scope>
    <source>
        <strain evidence="3">CGMCC 1.10188</strain>
    </source>
</reference>
<accession>A0ABQ1ILK4</accession>
<dbReference type="PANTHER" id="PTHR37844">
    <property type="entry name" value="SER/THR PROTEIN PHOSPHATASE SUPERFAMILY (AFU_ORTHOLOGUE AFUA_1G14840)"/>
    <property type="match status" value="1"/>
</dbReference>
<comment type="caution">
    <text evidence="2">The sequence shown here is derived from an EMBL/GenBank/DDBJ whole genome shotgun (WGS) entry which is preliminary data.</text>
</comment>
<evidence type="ECO:0000313" key="2">
    <source>
        <dbReference type="EMBL" id="GGB44995.1"/>
    </source>
</evidence>
<name>A0ABQ1ILK4_9PROT</name>
<evidence type="ECO:0000259" key="1">
    <source>
        <dbReference type="Pfam" id="PF00149"/>
    </source>
</evidence>
<dbReference type="Pfam" id="PF00149">
    <property type="entry name" value="Metallophos"/>
    <property type="match status" value="1"/>
</dbReference>
<dbReference type="Gene3D" id="3.60.21.10">
    <property type="match status" value="1"/>
</dbReference>
<keyword evidence="3" id="KW-1185">Reference proteome</keyword>
<organism evidence="2 3">
    <name type="scientific">Tistrella bauzanensis</name>
    <dbReference type="NCBI Taxonomy" id="657419"/>
    <lineage>
        <taxon>Bacteria</taxon>
        <taxon>Pseudomonadati</taxon>
        <taxon>Pseudomonadota</taxon>
        <taxon>Alphaproteobacteria</taxon>
        <taxon>Geminicoccales</taxon>
        <taxon>Geminicoccaceae</taxon>
        <taxon>Tistrella</taxon>
    </lineage>
</organism>
<sequence>MTTLRIALLSDLHLDVRRRRLERGGLSAEAAQAGIDALGREAADTARAAGADLVILAGDIANGTTGMEWAARSFGALPVLYVAGNHEFYGHDQATLVRHLRATAEATESVRFLECDATDITAHGRTIRVLGCTAWTDYQLYGADAATDAMATAEAVLYDHSRIHHGEQLFKPADARALNRTATRWLQAQLGAARPDDTIVVTHHAPAPASVEPRFEGSPLSPAFVSDMTAMMLTHGPALWIHGHTHHNVDYRVGQTRVVSHQWGYPDENLPTGVGILSI</sequence>
<dbReference type="EMBL" id="BMDZ01000032">
    <property type="protein sequence ID" value="GGB44995.1"/>
    <property type="molecule type" value="Genomic_DNA"/>
</dbReference>
<gene>
    <name evidence="2" type="ORF">GCM10011505_27880</name>
</gene>
<dbReference type="InterPro" id="IPR004843">
    <property type="entry name" value="Calcineurin-like_PHP"/>
</dbReference>
<dbReference type="PANTHER" id="PTHR37844:SF2">
    <property type="entry name" value="SER_THR PROTEIN PHOSPHATASE SUPERFAMILY (AFU_ORTHOLOGUE AFUA_1G14840)"/>
    <property type="match status" value="1"/>
</dbReference>
<dbReference type="SUPFAM" id="SSF56300">
    <property type="entry name" value="Metallo-dependent phosphatases"/>
    <property type="match status" value="1"/>
</dbReference>
<dbReference type="RefSeq" id="WP_188578882.1">
    <property type="nucleotide sequence ID" value="NZ_BMDZ01000032.1"/>
</dbReference>
<proteinExistence type="predicted"/>
<dbReference type="Proteomes" id="UP000603352">
    <property type="component" value="Unassembled WGS sequence"/>
</dbReference>
<feature type="domain" description="Calcineurin-like phosphoesterase" evidence="1">
    <location>
        <begin position="4"/>
        <end position="247"/>
    </location>
</feature>